<protein>
    <submittedName>
        <fullName evidence="5">Transcriptional regulator, ArsR family protein</fullName>
    </submittedName>
</protein>
<dbReference type="GO" id="GO:0003677">
    <property type="term" value="F:DNA binding"/>
    <property type="evidence" value="ECO:0007669"/>
    <property type="project" value="UniProtKB-KW"/>
</dbReference>
<dbReference type="InterPro" id="IPR036390">
    <property type="entry name" value="WH_DNA-bd_sf"/>
</dbReference>
<dbReference type="Gene3D" id="1.10.10.10">
    <property type="entry name" value="Winged helix-like DNA-binding domain superfamily/Winged helix DNA-binding domain"/>
    <property type="match status" value="1"/>
</dbReference>
<dbReference type="EMBL" id="CP011125">
    <property type="protein sequence ID" value="AKF11799.1"/>
    <property type="molecule type" value="Genomic_DNA"/>
</dbReference>
<dbReference type="CDD" id="cd00090">
    <property type="entry name" value="HTH_ARSR"/>
    <property type="match status" value="1"/>
</dbReference>
<dbReference type="Pfam" id="PF01022">
    <property type="entry name" value="HTH_5"/>
    <property type="match status" value="1"/>
</dbReference>
<evidence type="ECO:0000313" key="5">
    <source>
        <dbReference type="EMBL" id="AKF11799.1"/>
    </source>
</evidence>
<proteinExistence type="predicted"/>
<gene>
    <name evidence="5" type="ORF">DB32_008948</name>
</gene>
<dbReference type="PROSITE" id="PS50987">
    <property type="entry name" value="HTH_ARSR_2"/>
    <property type="match status" value="1"/>
</dbReference>
<dbReference type="Proteomes" id="UP000034883">
    <property type="component" value="Chromosome"/>
</dbReference>
<dbReference type="RefSeq" id="WP_053238630.1">
    <property type="nucleotide sequence ID" value="NZ_CP011125.1"/>
</dbReference>
<dbReference type="PANTHER" id="PTHR33154">
    <property type="entry name" value="TRANSCRIPTIONAL REGULATOR, ARSR FAMILY"/>
    <property type="match status" value="1"/>
</dbReference>
<dbReference type="AlphaFoldDB" id="A0A0F6SI94"/>
<dbReference type="OrthoDB" id="9800493at2"/>
<name>A0A0F6SI94_9BACT</name>
<dbReference type="KEGG" id="samy:DB32_008948"/>
<dbReference type="InterPro" id="IPR036388">
    <property type="entry name" value="WH-like_DNA-bd_sf"/>
</dbReference>
<dbReference type="NCBIfam" id="NF033788">
    <property type="entry name" value="HTH_metalloreg"/>
    <property type="match status" value="1"/>
</dbReference>
<dbReference type="GO" id="GO:0003700">
    <property type="term" value="F:DNA-binding transcription factor activity"/>
    <property type="evidence" value="ECO:0007669"/>
    <property type="project" value="InterPro"/>
</dbReference>
<dbReference type="SUPFAM" id="SSF46785">
    <property type="entry name" value="Winged helix' DNA-binding domain"/>
    <property type="match status" value="1"/>
</dbReference>
<organism evidence="5 6">
    <name type="scientific">Sandaracinus amylolyticus</name>
    <dbReference type="NCBI Taxonomy" id="927083"/>
    <lineage>
        <taxon>Bacteria</taxon>
        <taxon>Pseudomonadati</taxon>
        <taxon>Myxococcota</taxon>
        <taxon>Polyangia</taxon>
        <taxon>Polyangiales</taxon>
        <taxon>Sandaracinaceae</taxon>
        <taxon>Sandaracinus</taxon>
    </lineage>
</organism>
<evidence type="ECO:0000256" key="1">
    <source>
        <dbReference type="ARBA" id="ARBA00023015"/>
    </source>
</evidence>
<keyword evidence="3" id="KW-0804">Transcription</keyword>
<sequence length="115" mass="12662">MDVGTVIAAIADPTRRAILESVRHGPRSVGDIATDFDVSRPAVSQHLRVLVDAQLVRPQRSGRHNFYGLDLRGLTLLRGYIEGYWDDVLTAFQNAAIAESEAASRAPTPRAPKRR</sequence>
<feature type="domain" description="HTH arsR-type" evidence="4">
    <location>
        <begin position="1"/>
        <end position="96"/>
    </location>
</feature>
<dbReference type="PANTHER" id="PTHR33154:SF33">
    <property type="entry name" value="TRANSCRIPTIONAL REPRESSOR SDPR"/>
    <property type="match status" value="1"/>
</dbReference>
<reference evidence="5 6" key="1">
    <citation type="submission" date="2015-03" db="EMBL/GenBank/DDBJ databases">
        <title>Genome assembly of Sandaracinus amylolyticus DSM 53668.</title>
        <authorList>
            <person name="Sharma G."/>
            <person name="Subramanian S."/>
        </authorList>
    </citation>
    <scope>NUCLEOTIDE SEQUENCE [LARGE SCALE GENOMIC DNA]</scope>
    <source>
        <strain evidence="5 6">DSM 53668</strain>
    </source>
</reference>
<keyword evidence="1" id="KW-0805">Transcription regulation</keyword>
<keyword evidence="2" id="KW-0238">DNA-binding</keyword>
<dbReference type="STRING" id="927083.DB32_008948"/>
<keyword evidence="6" id="KW-1185">Reference proteome</keyword>
<dbReference type="InterPro" id="IPR001845">
    <property type="entry name" value="HTH_ArsR_DNA-bd_dom"/>
</dbReference>
<dbReference type="InterPro" id="IPR011991">
    <property type="entry name" value="ArsR-like_HTH"/>
</dbReference>
<dbReference type="PRINTS" id="PR00778">
    <property type="entry name" value="HTHARSR"/>
</dbReference>
<accession>A0A0F6SI94</accession>
<dbReference type="SMART" id="SM00418">
    <property type="entry name" value="HTH_ARSR"/>
    <property type="match status" value="1"/>
</dbReference>
<evidence type="ECO:0000313" key="6">
    <source>
        <dbReference type="Proteomes" id="UP000034883"/>
    </source>
</evidence>
<evidence type="ECO:0000259" key="4">
    <source>
        <dbReference type="PROSITE" id="PS50987"/>
    </source>
</evidence>
<evidence type="ECO:0000256" key="2">
    <source>
        <dbReference type="ARBA" id="ARBA00023125"/>
    </source>
</evidence>
<evidence type="ECO:0000256" key="3">
    <source>
        <dbReference type="ARBA" id="ARBA00023163"/>
    </source>
</evidence>
<dbReference type="InterPro" id="IPR051081">
    <property type="entry name" value="HTH_MetalResp_TranReg"/>
</dbReference>